<dbReference type="InterPro" id="IPR017208">
    <property type="entry name" value="UCP037442_abhydr"/>
</dbReference>
<protein>
    <submittedName>
        <fullName evidence="2">Alpha/beta fold hydrolase</fullName>
    </submittedName>
</protein>
<dbReference type="EMBL" id="JALIEA010000010">
    <property type="protein sequence ID" value="MCJ7857646.1"/>
    <property type="molecule type" value="Genomic_DNA"/>
</dbReference>
<dbReference type="RefSeq" id="WP_244803386.1">
    <property type="nucleotide sequence ID" value="NZ_JALIEA010000010.1"/>
</dbReference>
<dbReference type="Pfam" id="PF00561">
    <property type="entry name" value="Abhydrolase_1"/>
    <property type="match status" value="1"/>
</dbReference>
<name>A0A9X1WFS8_9CORY</name>
<evidence type="ECO:0000259" key="1">
    <source>
        <dbReference type="Pfam" id="PF00561"/>
    </source>
</evidence>
<gene>
    <name evidence="2" type="ORF">MUN33_02790</name>
</gene>
<sequence length="279" mass="30372">MSSVDVAMPGGSTSPVLLFPGGDRPLVMLWPGLGMGARYYRPIAEALAASGFPVAVGELRGQGASTAVAGKDQQWGYHDLASQDYPRSIRGARRALGLPEDHPTVLLTHSMGGQVGALFLARPEARELNVRGMMGVGSGSPYFRTFPNPERSRLHLGGYVMQGVSRVLGYWPDGRLDVTNYGRQSDVHLGEWARFGRSNRLSDLRGADMDYMAAMQDVRCPVLLTRFSDDTYCTVDSCRALAELVPAEVEEFPGTLGHNSWARHPDVVVDRFEAFVASL</sequence>
<proteinExistence type="predicted"/>
<evidence type="ECO:0000313" key="2">
    <source>
        <dbReference type="EMBL" id="MCJ7857646.1"/>
    </source>
</evidence>
<dbReference type="AlphaFoldDB" id="A0A9X1WFS8"/>
<dbReference type="InterPro" id="IPR000073">
    <property type="entry name" value="AB_hydrolase_1"/>
</dbReference>
<dbReference type="PANTHER" id="PTHR43798">
    <property type="entry name" value="MONOACYLGLYCEROL LIPASE"/>
    <property type="match status" value="1"/>
</dbReference>
<evidence type="ECO:0000313" key="3">
    <source>
        <dbReference type="Proteomes" id="UP001139207"/>
    </source>
</evidence>
<dbReference type="InterPro" id="IPR050266">
    <property type="entry name" value="AB_hydrolase_sf"/>
</dbReference>
<organism evidence="2 3">
    <name type="scientific">Corynebacterium kalidii</name>
    <dbReference type="NCBI Taxonomy" id="2931982"/>
    <lineage>
        <taxon>Bacteria</taxon>
        <taxon>Bacillati</taxon>
        <taxon>Actinomycetota</taxon>
        <taxon>Actinomycetes</taxon>
        <taxon>Mycobacteriales</taxon>
        <taxon>Corynebacteriaceae</taxon>
        <taxon>Corynebacterium</taxon>
    </lineage>
</organism>
<dbReference type="PANTHER" id="PTHR43798:SF33">
    <property type="entry name" value="HYDROLASE, PUTATIVE (AFU_ORTHOLOGUE AFUA_2G14860)-RELATED"/>
    <property type="match status" value="1"/>
</dbReference>
<accession>A0A9X1WFS8</accession>
<comment type="caution">
    <text evidence="2">The sequence shown here is derived from an EMBL/GenBank/DDBJ whole genome shotgun (WGS) entry which is preliminary data.</text>
</comment>
<dbReference type="GO" id="GO:0016020">
    <property type="term" value="C:membrane"/>
    <property type="evidence" value="ECO:0007669"/>
    <property type="project" value="TreeGrafter"/>
</dbReference>
<reference evidence="2" key="1">
    <citation type="submission" date="2022-04" db="EMBL/GenBank/DDBJ databases">
        <title>Corynebacterium kalidii LD5P10.</title>
        <authorList>
            <person name="Sun J.Q."/>
        </authorList>
    </citation>
    <scope>NUCLEOTIDE SEQUENCE</scope>
    <source>
        <strain evidence="2">LD5P10</strain>
    </source>
</reference>
<keyword evidence="3" id="KW-1185">Reference proteome</keyword>
<dbReference type="GO" id="GO:0016787">
    <property type="term" value="F:hydrolase activity"/>
    <property type="evidence" value="ECO:0007669"/>
    <property type="project" value="UniProtKB-KW"/>
</dbReference>
<dbReference type="InterPro" id="IPR029058">
    <property type="entry name" value="AB_hydrolase_fold"/>
</dbReference>
<dbReference type="Proteomes" id="UP001139207">
    <property type="component" value="Unassembled WGS sequence"/>
</dbReference>
<dbReference type="SUPFAM" id="SSF53474">
    <property type="entry name" value="alpha/beta-Hydrolases"/>
    <property type="match status" value="1"/>
</dbReference>
<dbReference type="PIRSF" id="PIRSF037442">
    <property type="entry name" value="UCP037442_abhydr"/>
    <property type="match status" value="1"/>
</dbReference>
<keyword evidence="2" id="KW-0378">Hydrolase</keyword>
<dbReference type="Gene3D" id="3.40.50.1820">
    <property type="entry name" value="alpha/beta hydrolase"/>
    <property type="match status" value="1"/>
</dbReference>
<feature type="domain" description="AB hydrolase-1" evidence="1">
    <location>
        <begin position="25"/>
        <end position="141"/>
    </location>
</feature>